<keyword evidence="1" id="KW-0521">NADP</keyword>
<keyword evidence="2" id="KW-0560">Oxidoreductase</keyword>
<evidence type="ECO:0000256" key="2">
    <source>
        <dbReference type="ARBA" id="ARBA00023002"/>
    </source>
</evidence>
<evidence type="ECO:0000259" key="3">
    <source>
        <dbReference type="SMART" id="SM00829"/>
    </source>
</evidence>
<sequence>MPLQLRSTVRKEGHLELSLAEVDMPEPGEDDVVIRVEASPINPSDLGLLFGMADMETATLSGAGSGAVLTASIPEAMMRQVAARIDQSLPAGNEGAGVVVSAGSSERAQSLMGKTVATLGGAMYAQYRMTRADQCLLLPDGTTAVEGASCFVNPLTVLGMVGTMRLEGHTALAHTAAASNLGQMLVKLCVNEDVPLVNVVRKQEHVELLKSLGATHVCNSGEPNFMETLIDALADTGATLGFDATGGGPLPGQLLTAMEVAANRDAGEFNRYGSTTHKQVYIYGGLDRNPTLLNRSFGMAWGLGGWLLPYFLQRVGAEEAEVLRQRVASEITTTFASSYTEIVSLEEALSPEAVARYGMQATGEKFLINPNKDLDG</sequence>
<dbReference type="CDD" id="cd08291">
    <property type="entry name" value="ETR_like_1"/>
    <property type="match status" value="1"/>
</dbReference>
<organism evidence="4">
    <name type="scientific">marine metagenome</name>
    <dbReference type="NCBI Taxonomy" id="408172"/>
    <lineage>
        <taxon>unclassified sequences</taxon>
        <taxon>metagenomes</taxon>
        <taxon>ecological metagenomes</taxon>
    </lineage>
</organism>
<dbReference type="SUPFAM" id="SSF51735">
    <property type="entry name" value="NAD(P)-binding Rossmann-fold domains"/>
    <property type="match status" value="1"/>
</dbReference>
<proteinExistence type="predicted"/>
<evidence type="ECO:0000313" key="4">
    <source>
        <dbReference type="EMBL" id="SUZ48702.1"/>
    </source>
</evidence>
<dbReference type="GO" id="GO:0070402">
    <property type="term" value="F:NADPH binding"/>
    <property type="evidence" value="ECO:0007669"/>
    <property type="project" value="TreeGrafter"/>
</dbReference>
<evidence type="ECO:0000256" key="1">
    <source>
        <dbReference type="ARBA" id="ARBA00022857"/>
    </source>
</evidence>
<dbReference type="EMBL" id="UINC01000081">
    <property type="protein sequence ID" value="SUZ48702.1"/>
    <property type="molecule type" value="Genomic_DNA"/>
</dbReference>
<dbReference type="InterPro" id="IPR036291">
    <property type="entry name" value="NAD(P)-bd_dom_sf"/>
</dbReference>
<feature type="domain" description="Enoyl reductase (ER)" evidence="3">
    <location>
        <begin position="13"/>
        <end position="368"/>
    </location>
</feature>
<dbReference type="SMART" id="SM00829">
    <property type="entry name" value="PKS_ER"/>
    <property type="match status" value="1"/>
</dbReference>
<dbReference type="PANTHER" id="PTHR48106">
    <property type="entry name" value="QUINONE OXIDOREDUCTASE PIG3-RELATED"/>
    <property type="match status" value="1"/>
</dbReference>
<name>A0A381N259_9ZZZZ</name>
<gene>
    <name evidence="4" type="ORF">METZ01_LOCUS1556</name>
</gene>
<accession>A0A381N259</accession>
<dbReference type="AlphaFoldDB" id="A0A381N259"/>
<dbReference type="SUPFAM" id="SSF50129">
    <property type="entry name" value="GroES-like"/>
    <property type="match status" value="1"/>
</dbReference>
<dbReference type="Gene3D" id="3.90.180.10">
    <property type="entry name" value="Medium-chain alcohol dehydrogenases, catalytic domain"/>
    <property type="match status" value="1"/>
</dbReference>
<dbReference type="InterPro" id="IPR011032">
    <property type="entry name" value="GroES-like_sf"/>
</dbReference>
<dbReference type="PANTHER" id="PTHR48106:SF18">
    <property type="entry name" value="QUINONE OXIDOREDUCTASE PIG3"/>
    <property type="match status" value="1"/>
</dbReference>
<dbReference type="Gene3D" id="3.40.50.720">
    <property type="entry name" value="NAD(P)-binding Rossmann-like Domain"/>
    <property type="match status" value="1"/>
</dbReference>
<reference evidence="4" key="1">
    <citation type="submission" date="2018-05" db="EMBL/GenBank/DDBJ databases">
        <authorList>
            <person name="Lanie J.A."/>
            <person name="Ng W.-L."/>
            <person name="Kazmierczak K.M."/>
            <person name="Andrzejewski T.M."/>
            <person name="Davidsen T.M."/>
            <person name="Wayne K.J."/>
            <person name="Tettelin H."/>
            <person name="Glass J.I."/>
            <person name="Rusch D."/>
            <person name="Podicherti R."/>
            <person name="Tsui H.-C.T."/>
            <person name="Winkler M.E."/>
        </authorList>
    </citation>
    <scope>NUCLEOTIDE SEQUENCE</scope>
</reference>
<dbReference type="GO" id="GO:0016651">
    <property type="term" value="F:oxidoreductase activity, acting on NAD(P)H"/>
    <property type="evidence" value="ECO:0007669"/>
    <property type="project" value="TreeGrafter"/>
</dbReference>
<dbReference type="InterPro" id="IPR020843">
    <property type="entry name" value="ER"/>
</dbReference>
<protein>
    <recommendedName>
        <fullName evidence="3">Enoyl reductase (ER) domain-containing protein</fullName>
    </recommendedName>
</protein>